<accession>A0A165FYB7</accession>
<name>A0A165FYB7_EXIGL</name>
<evidence type="ECO:0000313" key="1">
    <source>
        <dbReference type="EMBL" id="KZV89711.1"/>
    </source>
</evidence>
<dbReference type="InParanoid" id="A0A165FYB7"/>
<proteinExistence type="predicted"/>
<protein>
    <submittedName>
        <fullName evidence="1">Uncharacterized protein</fullName>
    </submittedName>
</protein>
<dbReference type="Proteomes" id="UP000077266">
    <property type="component" value="Unassembled WGS sequence"/>
</dbReference>
<reference evidence="1 2" key="1">
    <citation type="journal article" date="2016" name="Mol. Biol. Evol.">
        <title>Comparative Genomics of Early-Diverging Mushroom-Forming Fungi Provides Insights into the Origins of Lignocellulose Decay Capabilities.</title>
        <authorList>
            <person name="Nagy L.G."/>
            <person name="Riley R."/>
            <person name="Tritt A."/>
            <person name="Adam C."/>
            <person name="Daum C."/>
            <person name="Floudas D."/>
            <person name="Sun H."/>
            <person name="Yadav J.S."/>
            <person name="Pangilinan J."/>
            <person name="Larsson K.H."/>
            <person name="Matsuura K."/>
            <person name="Barry K."/>
            <person name="Labutti K."/>
            <person name="Kuo R."/>
            <person name="Ohm R.A."/>
            <person name="Bhattacharya S.S."/>
            <person name="Shirouzu T."/>
            <person name="Yoshinaga Y."/>
            <person name="Martin F.M."/>
            <person name="Grigoriev I.V."/>
            <person name="Hibbett D.S."/>
        </authorList>
    </citation>
    <scope>NUCLEOTIDE SEQUENCE [LARGE SCALE GENOMIC DNA]</scope>
    <source>
        <strain evidence="1 2">HHB12029</strain>
    </source>
</reference>
<dbReference type="AlphaFoldDB" id="A0A165FYB7"/>
<evidence type="ECO:0000313" key="2">
    <source>
        <dbReference type="Proteomes" id="UP000077266"/>
    </source>
</evidence>
<dbReference type="EMBL" id="KV426066">
    <property type="protein sequence ID" value="KZV89711.1"/>
    <property type="molecule type" value="Genomic_DNA"/>
</dbReference>
<gene>
    <name evidence="1" type="ORF">EXIGLDRAFT_139405</name>
</gene>
<organism evidence="1 2">
    <name type="scientific">Exidia glandulosa HHB12029</name>
    <dbReference type="NCBI Taxonomy" id="1314781"/>
    <lineage>
        <taxon>Eukaryota</taxon>
        <taxon>Fungi</taxon>
        <taxon>Dikarya</taxon>
        <taxon>Basidiomycota</taxon>
        <taxon>Agaricomycotina</taxon>
        <taxon>Agaricomycetes</taxon>
        <taxon>Auriculariales</taxon>
        <taxon>Exidiaceae</taxon>
        <taxon>Exidia</taxon>
    </lineage>
</organism>
<keyword evidence="2" id="KW-1185">Reference proteome</keyword>
<sequence length="367" mass="40854">MILGEHMWHISVLMLRFPNDLALLHFPRHLFSRPAPQLTTFMFAGRRNRGTGLIFDNLFAGHAPLLTDVIWEDSVSLGLFRCFSNVRRFVFRSFSCDATIWSILMRISPHLETLDVDIDVLDLSDWEPTGPEARYEPPKTLKQLSISATAQPYRSDDPFGLAVIAHASIPCVSLVGLDDSGPSDWVGVLSEIGAPAAADSVHVRADPNRLSLRWTDSAGRARALSNLLIVPLADLPFVSSPFGAIHNLTVHKWECLGERRIFPEFEALEVLSIVVDDDTFADPGTDMLRAPYLSTLRFATAKERVVSGSIVLSFMRVTLKIRHRLSSVEFSGLTLDGEDDCQTEIETFAQAVLFRPPPDVRFPTGEI</sequence>